<evidence type="ECO:0000256" key="1">
    <source>
        <dbReference type="SAM" id="MobiDB-lite"/>
    </source>
</evidence>
<dbReference type="AlphaFoldDB" id="A0A498SM75"/>
<dbReference type="InterPro" id="IPR002035">
    <property type="entry name" value="VWF_A"/>
</dbReference>
<dbReference type="InterPro" id="IPR050525">
    <property type="entry name" value="ECM_Assembly_Org"/>
</dbReference>
<accession>A0A498SM75</accession>
<dbReference type="SMART" id="SM00327">
    <property type="entry name" value="VWA"/>
    <property type="match status" value="1"/>
</dbReference>
<dbReference type="InterPro" id="IPR036465">
    <property type="entry name" value="vWFA_dom_sf"/>
</dbReference>
<dbReference type="SUPFAM" id="SSF53300">
    <property type="entry name" value="vWA-like"/>
    <property type="match status" value="1"/>
</dbReference>
<feature type="compositionally biased region" description="Polar residues" evidence="1">
    <location>
        <begin position="47"/>
        <end position="73"/>
    </location>
</feature>
<dbReference type="STRING" id="6277.A0A498SM75"/>
<evidence type="ECO:0000313" key="3">
    <source>
        <dbReference type="EMBL" id="VBB32909.1"/>
    </source>
</evidence>
<dbReference type="Proteomes" id="UP000276991">
    <property type="component" value="Unassembled WGS sequence"/>
</dbReference>
<dbReference type="OrthoDB" id="10256829at2759"/>
<dbReference type="PROSITE" id="PS50234">
    <property type="entry name" value="VWFA"/>
    <property type="match status" value="1"/>
</dbReference>
<organism evidence="3 4">
    <name type="scientific">Acanthocheilonema viteae</name>
    <name type="common">Filarial nematode worm</name>
    <name type="synonym">Dipetalonema viteae</name>
    <dbReference type="NCBI Taxonomy" id="6277"/>
    <lineage>
        <taxon>Eukaryota</taxon>
        <taxon>Metazoa</taxon>
        <taxon>Ecdysozoa</taxon>
        <taxon>Nematoda</taxon>
        <taxon>Chromadorea</taxon>
        <taxon>Rhabditida</taxon>
        <taxon>Spirurina</taxon>
        <taxon>Spiruromorpha</taxon>
        <taxon>Filarioidea</taxon>
        <taxon>Onchocercidae</taxon>
        <taxon>Acanthocheilonema</taxon>
    </lineage>
</organism>
<gene>
    <name evidence="3" type="ORF">NAV_LOCUS7700</name>
</gene>
<dbReference type="EMBL" id="UPTC01002012">
    <property type="protein sequence ID" value="VBB32909.1"/>
    <property type="molecule type" value="Genomic_DNA"/>
</dbReference>
<reference evidence="3 4" key="1">
    <citation type="submission" date="2018-08" db="EMBL/GenBank/DDBJ databases">
        <authorList>
            <person name="Laetsch R D."/>
            <person name="Stevens L."/>
            <person name="Kumar S."/>
            <person name="Blaxter L. M."/>
        </authorList>
    </citation>
    <scope>NUCLEOTIDE SEQUENCE [LARGE SCALE GENOMIC DNA]</scope>
</reference>
<dbReference type="PANTHER" id="PTHR24020:SF84">
    <property type="entry name" value="VWFA DOMAIN-CONTAINING PROTEIN"/>
    <property type="match status" value="1"/>
</dbReference>
<evidence type="ECO:0000313" key="4">
    <source>
        <dbReference type="Proteomes" id="UP000276991"/>
    </source>
</evidence>
<sequence length="770" mass="85589">MSNNHHLSSTINNEEVTFINDGLNAKAEMAQNPLKTFNSLLRDDFSHNNNENSRNLQSTNIHNAKGSSITSTGKTVRADLEEAKNLEKILFEEIDPTLYKSNVDTLSMIDENTYAFDRRRGAIVNLTGREIEFLAPTHIINRNLNLAGHRTGNLASSHIVDYSAFLTNSPSMKTSTVVPDFEISPSATTAISISGKEMLLKQTPAITMSQQNSASALIDFSRPQILDEYNYSNKFASSTTQTSAVSWITESVTDLPKTVIFSPTDHTTIPDGISSFHSFSTSTTTSSKPGLIIFPNRKNSDGSAYVGIKLSPPALDDRSSETKIEMPNSGRTLVENITEPKNNSGNGTLYSRPMPPVNFIRIGDREILDEQWSQSKASPVHPMPRISVGERIDRLQETQPSDSSEAEAMFVAREAIVKSASSYRSAEVPQETQFRKPFQVEFNSNDKIILPDLTIREDKITPPGIFFIPEHDSVTSEPDYIESMDSSFLNTDTLFTASEQEKSEALKSEFRTSINTQLPENIQFTRSQELSSDPIGFKVMNDEPSLIQTTSEINVNELIDCDIIAFDEDKCPIENDKSDQTQSDVLFLIGVSHNISEIHFQQSLKLIMDTVEQFKNIGSNGIQISLVQFAREAVLEFSFHKHNCKPCLLADIADTKCISGLNTTDNAINKIIKYGFSKRRGDRDEAANILVVVSNGLLDGQFHEALQLLHPNNITMMIVSTTDNTNHQLTKQFVNDDKYHNLFFDATTVDSDQLSDHLAGLIRTISKGLG</sequence>
<dbReference type="Pfam" id="PF00092">
    <property type="entry name" value="VWA"/>
    <property type="match status" value="1"/>
</dbReference>
<dbReference type="Gene3D" id="3.40.50.410">
    <property type="entry name" value="von Willebrand factor, type A domain"/>
    <property type="match status" value="1"/>
</dbReference>
<protein>
    <recommendedName>
        <fullName evidence="2">VWFA domain-containing protein</fullName>
    </recommendedName>
</protein>
<name>A0A498SM75_ACAVI</name>
<evidence type="ECO:0000259" key="2">
    <source>
        <dbReference type="PROSITE" id="PS50234"/>
    </source>
</evidence>
<feature type="region of interest" description="Disordered" evidence="1">
    <location>
        <begin position="45"/>
        <end position="73"/>
    </location>
</feature>
<feature type="domain" description="VWFA" evidence="2">
    <location>
        <begin position="584"/>
        <end position="765"/>
    </location>
</feature>
<proteinExistence type="predicted"/>
<dbReference type="PANTHER" id="PTHR24020">
    <property type="entry name" value="COLLAGEN ALPHA"/>
    <property type="match status" value="1"/>
</dbReference>
<keyword evidence="4" id="KW-1185">Reference proteome</keyword>